<reference evidence="2 3" key="1">
    <citation type="journal article" date="2014" name="BMC Genomics">
        <title>Genome and secretome analysis of the hemibiotrophic fungal pathogen, Moniliophthora roreri, which causes frosty pod rot disease of cacao: mechanisms of the biotrophic and necrotrophic phases.</title>
        <authorList>
            <person name="Meinhardt L.W."/>
            <person name="Costa G.G.L."/>
            <person name="Thomazella D.P.T."/>
            <person name="Teixeira P.J.P.L."/>
            <person name="Carazzolle M.F."/>
            <person name="Schuster S.C."/>
            <person name="Carlson J.E."/>
            <person name="Guiltinan M.J."/>
            <person name="Mieczkowski P."/>
            <person name="Farmer A."/>
            <person name="Ramaraj T."/>
            <person name="Crozier J."/>
            <person name="Davis R.E."/>
            <person name="Shao J."/>
            <person name="Melnick R.L."/>
            <person name="Pereira G.A.G."/>
            <person name="Bailey B.A."/>
        </authorList>
    </citation>
    <scope>NUCLEOTIDE SEQUENCE [LARGE SCALE GENOMIC DNA]</scope>
    <source>
        <strain evidence="2 3">MCA 2997</strain>
    </source>
</reference>
<proteinExistence type="predicted"/>
<accession>V2WJC7</accession>
<sequence length="298" mass="34474">MARGKNKGGRPAKKAHNRHNISELTIEDVDNDISAENDLMRLAKECGDLDEMDWFALSEPDLVATDEQAEEIDEEEYWEDKDWDKELADEKLLKKLLKKLAKLAKVLEDDPYDKDWVPVHVQAERQCQKKRLKEGKVEYKKSPDVTLKSEQTQCHYQKEIRRQTNLNMYFNPTPLSLSNTSSNVCQIIDVNNLSEASSSAGEDRENVSRASSCNLDVAHSCEELDLEPAIGVDVLRDVEDKEEWELEREIEEAWLSSRFKPRQEANICGWDILRDQIVEDLKKHKSLPFSQFNQLLIL</sequence>
<organism evidence="2 3">
    <name type="scientific">Moniliophthora roreri (strain MCA 2997)</name>
    <name type="common">Cocoa frosty pod rot fungus</name>
    <name type="synonym">Crinipellis roreri</name>
    <dbReference type="NCBI Taxonomy" id="1381753"/>
    <lineage>
        <taxon>Eukaryota</taxon>
        <taxon>Fungi</taxon>
        <taxon>Dikarya</taxon>
        <taxon>Basidiomycota</taxon>
        <taxon>Agaricomycotina</taxon>
        <taxon>Agaricomycetes</taxon>
        <taxon>Agaricomycetidae</taxon>
        <taxon>Agaricales</taxon>
        <taxon>Marasmiineae</taxon>
        <taxon>Marasmiaceae</taxon>
        <taxon>Moniliophthora</taxon>
    </lineage>
</organism>
<name>V2WJC7_MONRO</name>
<gene>
    <name evidence="2" type="ORF">Moror_15857</name>
</gene>
<dbReference type="KEGG" id="mrr:Moror_15857"/>
<evidence type="ECO:0000313" key="2">
    <source>
        <dbReference type="EMBL" id="ESK81682.1"/>
    </source>
</evidence>
<feature type="region of interest" description="Disordered" evidence="1">
    <location>
        <begin position="1"/>
        <end position="22"/>
    </location>
</feature>
<evidence type="ECO:0000313" key="3">
    <source>
        <dbReference type="Proteomes" id="UP000017559"/>
    </source>
</evidence>
<dbReference type="Proteomes" id="UP000017559">
    <property type="component" value="Unassembled WGS sequence"/>
</dbReference>
<dbReference type="EMBL" id="AWSO01002309">
    <property type="protein sequence ID" value="ESK81682.1"/>
    <property type="molecule type" value="Genomic_DNA"/>
</dbReference>
<protein>
    <submittedName>
        <fullName evidence="2">Uncharacterized protein</fullName>
    </submittedName>
</protein>
<comment type="caution">
    <text evidence="2">The sequence shown here is derived from an EMBL/GenBank/DDBJ whole genome shotgun (WGS) entry which is preliminary data.</text>
</comment>
<keyword evidence="3" id="KW-1185">Reference proteome</keyword>
<feature type="compositionally biased region" description="Basic residues" evidence="1">
    <location>
        <begin position="1"/>
        <end position="19"/>
    </location>
</feature>
<dbReference type="HOGENOM" id="CLU_934118_0_0_1"/>
<evidence type="ECO:0000256" key="1">
    <source>
        <dbReference type="SAM" id="MobiDB-lite"/>
    </source>
</evidence>
<dbReference type="AlphaFoldDB" id="V2WJC7"/>